<sequence>MKKGIGILKRIGVNNICKKRMKNNEEEEEEEEDEFCSRGEKKKNLGNLCSCCGLFVICIGLEVKDGSLVVDQVSRFRDEGSSSCILTDRLDFIRSQERKLVLFLERWATGDWKRERCCWRTSDSA</sequence>
<comment type="caution">
    <text evidence="1">The sequence shown here is derived from an EMBL/GenBank/DDBJ whole genome shotgun (WGS) entry which is preliminary data.</text>
</comment>
<accession>A0A0V1CG81</accession>
<dbReference type="EMBL" id="JYDI01000214">
    <property type="protein sequence ID" value="KRY48241.1"/>
    <property type="molecule type" value="Genomic_DNA"/>
</dbReference>
<gene>
    <name evidence="1" type="ORF">T03_9431</name>
</gene>
<name>A0A0V1CG81_TRIBR</name>
<evidence type="ECO:0000313" key="2">
    <source>
        <dbReference type="Proteomes" id="UP000054653"/>
    </source>
</evidence>
<proteinExistence type="predicted"/>
<protein>
    <submittedName>
        <fullName evidence="1">Uncharacterized protein</fullName>
    </submittedName>
</protein>
<evidence type="ECO:0000313" key="1">
    <source>
        <dbReference type="EMBL" id="KRY48241.1"/>
    </source>
</evidence>
<dbReference type="OMA" id="KRERCCW"/>
<organism evidence="1 2">
    <name type="scientific">Trichinella britovi</name>
    <name type="common">Parasitic roundworm</name>
    <dbReference type="NCBI Taxonomy" id="45882"/>
    <lineage>
        <taxon>Eukaryota</taxon>
        <taxon>Metazoa</taxon>
        <taxon>Ecdysozoa</taxon>
        <taxon>Nematoda</taxon>
        <taxon>Enoplea</taxon>
        <taxon>Dorylaimia</taxon>
        <taxon>Trichinellida</taxon>
        <taxon>Trichinellidae</taxon>
        <taxon>Trichinella</taxon>
    </lineage>
</organism>
<dbReference type="Proteomes" id="UP000054653">
    <property type="component" value="Unassembled WGS sequence"/>
</dbReference>
<keyword evidence="2" id="KW-1185">Reference proteome</keyword>
<dbReference type="AlphaFoldDB" id="A0A0V1CG81"/>
<reference evidence="1 2" key="1">
    <citation type="submission" date="2015-01" db="EMBL/GenBank/DDBJ databases">
        <title>Evolution of Trichinella species and genotypes.</title>
        <authorList>
            <person name="Korhonen P.K."/>
            <person name="Edoardo P."/>
            <person name="Giuseppe L.R."/>
            <person name="Gasser R.B."/>
        </authorList>
    </citation>
    <scope>NUCLEOTIDE SEQUENCE [LARGE SCALE GENOMIC DNA]</scope>
    <source>
        <strain evidence="1">ISS120</strain>
    </source>
</reference>